<protein>
    <submittedName>
        <fullName evidence="2">Uncharacterized protein</fullName>
    </submittedName>
</protein>
<evidence type="ECO:0000256" key="1">
    <source>
        <dbReference type="SAM" id="Phobius"/>
    </source>
</evidence>
<dbReference type="EMBL" id="CAXLJM020000040">
    <property type="protein sequence ID" value="CAL8109046.1"/>
    <property type="molecule type" value="Genomic_DNA"/>
</dbReference>
<feature type="transmembrane region" description="Helical" evidence="1">
    <location>
        <begin position="38"/>
        <end position="59"/>
    </location>
</feature>
<feature type="transmembrane region" description="Helical" evidence="1">
    <location>
        <begin position="138"/>
        <end position="158"/>
    </location>
</feature>
<sequence length="160" mass="17625">MDPGCSGKTTVSCFERIFQTYSKLGVLTTVYNNVYGTWYIPQVNSVFGACIVIGAFMAIRMYQISNNVAMLFSGIGLMNAGVASLGLLTLFASMVHQNSLLLQINLKKCVKGRYLKRLLRAYKIESVKSGSFYEIHRITTLTVLALVSNVTSSLLISFQA</sequence>
<name>A0ABP1QNJ4_9HEXA</name>
<accession>A0ABP1QNJ4</accession>
<keyword evidence="1" id="KW-0812">Transmembrane</keyword>
<keyword evidence="1" id="KW-0472">Membrane</keyword>
<gene>
    <name evidence="2" type="ORF">ODALV1_LOCUS13180</name>
</gene>
<reference evidence="2 3" key="1">
    <citation type="submission" date="2024-08" db="EMBL/GenBank/DDBJ databases">
        <authorList>
            <person name="Cucini C."/>
            <person name="Frati F."/>
        </authorList>
    </citation>
    <scope>NUCLEOTIDE SEQUENCE [LARGE SCALE GENOMIC DNA]</scope>
</reference>
<proteinExistence type="predicted"/>
<keyword evidence="3" id="KW-1185">Reference proteome</keyword>
<organism evidence="2 3">
    <name type="scientific">Orchesella dallaii</name>
    <dbReference type="NCBI Taxonomy" id="48710"/>
    <lineage>
        <taxon>Eukaryota</taxon>
        <taxon>Metazoa</taxon>
        <taxon>Ecdysozoa</taxon>
        <taxon>Arthropoda</taxon>
        <taxon>Hexapoda</taxon>
        <taxon>Collembola</taxon>
        <taxon>Entomobryomorpha</taxon>
        <taxon>Entomobryoidea</taxon>
        <taxon>Orchesellidae</taxon>
        <taxon>Orchesellinae</taxon>
        <taxon>Orchesella</taxon>
    </lineage>
</organism>
<feature type="transmembrane region" description="Helical" evidence="1">
    <location>
        <begin position="71"/>
        <end position="92"/>
    </location>
</feature>
<evidence type="ECO:0000313" key="3">
    <source>
        <dbReference type="Proteomes" id="UP001642540"/>
    </source>
</evidence>
<dbReference type="Proteomes" id="UP001642540">
    <property type="component" value="Unassembled WGS sequence"/>
</dbReference>
<evidence type="ECO:0000313" key="2">
    <source>
        <dbReference type="EMBL" id="CAL8109046.1"/>
    </source>
</evidence>
<keyword evidence="1" id="KW-1133">Transmembrane helix</keyword>
<comment type="caution">
    <text evidence="2">The sequence shown here is derived from an EMBL/GenBank/DDBJ whole genome shotgun (WGS) entry which is preliminary data.</text>
</comment>